<evidence type="ECO:0000313" key="4">
    <source>
        <dbReference type="Proteomes" id="UP000242188"/>
    </source>
</evidence>
<dbReference type="GO" id="GO:0006357">
    <property type="term" value="P:regulation of transcription by RNA polymerase II"/>
    <property type="evidence" value="ECO:0007669"/>
    <property type="project" value="TreeGrafter"/>
</dbReference>
<sequence>MSKRGTCRGRKKRNVAERPRSPTPPSSEDEAMLVSEPEQPQRYPAVGDLADIIELTRKKRKVAKRPRSPTPPSSEDEAMLVSEPEQPQRHPAGDDLTDITAAARKQRKNKPYYYSTLTEAQKEEVIDWLKDNPSIYAKRLTDYKDSQKKEKLWEDKAADMDVEVADLKTFYKSNRTKMTHVKRTVGKSGDGAETVDDLSATDNWVWEKFFFIKDHIETVERRNVVSIHGRGRGTPATATAPGPAVPPPTDDIIQSDSGAESQSTEPPSTESGGLKRSLMEFMSGKKGGPSTFARHIDEGLAQLPGDIKRATEIKLIEVLHDGQGQAEERQEMLQQMPIIPQQRQQQ</sequence>
<dbReference type="InterPro" id="IPR006578">
    <property type="entry name" value="MADF-dom"/>
</dbReference>
<dbReference type="PROSITE" id="PS51029">
    <property type="entry name" value="MADF"/>
    <property type="match status" value="1"/>
</dbReference>
<feature type="compositionally biased region" description="Low complexity" evidence="1">
    <location>
        <begin position="233"/>
        <end position="242"/>
    </location>
</feature>
<feature type="compositionally biased region" description="Low complexity" evidence="1">
    <location>
        <begin position="260"/>
        <end position="271"/>
    </location>
</feature>
<dbReference type="EMBL" id="NEDP02076672">
    <property type="protein sequence ID" value="OWF36127.1"/>
    <property type="molecule type" value="Genomic_DNA"/>
</dbReference>
<proteinExistence type="predicted"/>
<feature type="domain" description="MADF" evidence="2">
    <location>
        <begin position="124"/>
        <end position="217"/>
    </location>
</feature>
<reference evidence="3 4" key="1">
    <citation type="journal article" date="2017" name="Nat. Ecol. Evol.">
        <title>Scallop genome provides insights into evolution of bilaterian karyotype and development.</title>
        <authorList>
            <person name="Wang S."/>
            <person name="Zhang J."/>
            <person name="Jiao W."/>
            <person name="Li J."/>
            <person name="Xun X."/>
            <person name="Sun Y."/>
            <person name="Guo X."/>
            <person name="Huan P."/>
            <person name="Dong B."/>
            <person name="Zhang L."/>
            <person name="Hu X."/>
            <person name="Sun X."/>
            <person name="Wang J."/>
            <person name="Zhao C."/>
            <person name="Wang Y."/>
            <person name="Wang D."/>
            <person name="Huang X."/>
            <person name="Wang R."/>
            <person name="Lv J."/>
            <person name="Li Y."/>
            <person name="Zhang Z."/>
            <person name="Liu B."/>
            <person name="Lu W."/>
            <person name="Hui Y."/>
            <person name="Liang J."/>
            <person name="Zhou Z."/>
            <person name="Hou R."/>
            <person name="Li X."/>
            <person name="Liu Y."/>
            <person name="Li H."/>
            <person name="Ning X."/>
            <person name="Lin Y."/>
            <person name="Zhao L."/>
            <person name="Xing Q."/>
            <person name="Dou J."/>
            <person name="Li Y."/>
            <person name="Mao J."/>
            <person name="Guo H."/>
            <person name="Dou H."/>
            <person name="Li T."/>
            <person name="Mu C."/>
            <person name="Jiang W."/>
            <person name="Fu Q."/>
            <person name="Fu X."/>
            <person name="Miao Y."/>
            <person name="Liu J."/>
            <person name="Yu Q."/>
            <person name="Li R."/>
            <person name="Liao H."/>
            <person name="Li X."/>
            <person name="Kong Y."/>
            <person name="Jiang Z."/>
            <person name="Chourrout D."/>
            <person name="Li R."/>
            <person name="Bao Z."/>
        </authorList>
    </citation>
    <scope>NUCLEOTIDE SEQUENCE [LARGE SCALE GENOMIC DNA]</scope>
    <source>
        <strain evidence="3 4">PY_sf001</strain>
    </source>
</reference>
<keyword evidence="4" id="KW-1185">Reference proteome</keyword>
<evidence type="ECO:0000313" key="3">
    <source>
        <dbReference type="EMBL" id="OWF36127.1"/>
    </source>
</evidence>
<protein>
    <recommendedName>
        <fullName evidence="2">MADF domain-containing protein</fullName>
    </recommendedName>
</protein>
<organism evidence="3 4">
    <name type="scientific">Mizuhopecten yessoensis</name>
    <name type="common">Japanese scallop</name>
    <name type="synonym">Patinopecten yessoensis</name>
    <dbReference type="NCBI Taxonomy" id="6573"/>
    <lineage>
        <taxon>Eukaryota</taxon>
        <taxon>Metazoa</taxon>
        <taxon>Spiralia</taxon>
        <taxon>Lophotrochozoa</taxon>
        <taxon>Mollusca</taxon>
        <taxon>Bivalvia</taxon>
        <taxon>Autobranchia</taxon>
        <taxon>Pteriomorphia</taxon>
        <taxon>Pectinida</taxon>
        <taxon>Pectinoidea</taxon>
        <taxon>Pectinidae</taxon>
        <taxon>Mizuhopecten</taxon>
    </lineage>
</organism>
<feature type="compositionally biased region" description="Basic residues" evidence="1">
    <location>
        <begin position="1"/>
        <end position="13"/>
    </location>
</feature>
<dbReference type="AlphaFoldDB" id="A0A210PI28"/>
<feature type="compositionally biased region" description="Basic residues" evidence="1">
    <location>
        <begin position="57"/>
        <end position="67"/>
    </location>
</feature>
<dbReference type="InterPro" id="IPR039353">
    <property type="entry name" value="TF_Adf1"/>
</dbReference>
<feature type="region of interest" description="Disordered" evidence="1">
    <location>
        <begin position="227"/>
        <end position="275"/>
    </location>
</feature>
<name>A0A210PI28_MIZYE</name>
<evidence type="ECO:0000256" key="1">
    <source>
        <dbReference type="SAM" id="MobiDB-lite"/>
    </source>
</evidence>
<dbReference type="GO" id="GO:0005634">
    <property type="term" value="C:nucleus"/>
    <property type="evidence" value="ECO:0007669"/>
    <property type="project" value="TreeGrafter"/>
</dbReference>
<feature type="region of interest" description="Disordered" evidence="1">
    <location>
        <begin position="1"/>
        <end position="105"/>
    </location>
</feature>
<gene>
    <name evidence="3" type="ORF">KP79_PYT22593</name>
</gene>
<dbReference type="Proteomes" id="UP000242188">
    <property type="component" value="Unassembled WGS sequence"/>
</dbReference>
<evidence type="ECO:0000259" key="2">
    <source>
        <dbReference type="PROSITE" id="PS51029"/>
    </source>
</evidence>
<comment type="caution">
    <text evidence="3">The sequence shown here is derived from an EMBL/GenBank/DDBJ whole genome shotgun (WGS) entry which is preliminary data.</text>
</comment>
<dbReference type="GO" id="GO:0005667">
    <property type="term" value="C:transcription regulator complex"/>
    <property type="evidence" value="ECO:0007669"/>
    <property type="project" value="TreeGrafter"/>
</dbReference>
<accession>A0A210PI28</accession>
<dbReference type="Pfam" id="PF10545">
    <property type="entry name" value="MADF_DNA_bdg"/>
    <property type="match status" value="1"/>
</dbReference>
<dbReference type="PANTHER" id="PTHR12243">
    <property type="entry name" value="MADF DOMAIN TRANSCRIPTION FACTOR"/>
    <property type="match status" value="1"/>
</dbReference>
<dbReference type="PANTHER" id="PTHR12243:SF60">
    <property type="entry name" value="SI:CH211-15D5.12-RELATED"/>
    <property type="match status" value="1"/>
</dbReference>